<reference evidence="1" key="1">
    <citation type="submission" date="2020-02" db="EMBL/GenBank/DDBJ databases">
        <authorList>
            <person name="Meier V. D."/>
        </authorList>
    </citation>
    <scope>NUCLEOTIDE SEQUENCE</scope>
    <source>
        <strain evidence="1">AVDCRST_MAG64</strain>
    </source>
</reference>
<evidence type="ECO:0000313" key="1">
    <source>
        <dbReference type="EMBL" id="CAA9407456.1"/>
    </source>
</evidence>
<feature type="non-terminal residue" evidence="1">
    <location>
        <position position="48"/>
    </location>
</feature>
<accession>A0A6J4P8N2</accession>
<protein>
    <submittedName>
        <fullName evidence="1">Uncharacterized protein</fullName>
    </submittedName>
</protein>
<sequence length="48" mass="5774">MSDREHHCPFLNRADHRCSAFFSIERLQHAFGHCFDAYRSCEVYQELL</sequence>
<proteinExistence type="predicted"/>
<name>A0A6J4P8N2_9BACT</name>
<dbReference type="AlphaFoldDB" id="A0A6J4P8N2"/>
<gene>
    <name evidence="1" type="ORF">AVDCRST_MAG64-2086</name>
</gene>
<organism evidence="1">
    <name type="scientific">uncultured Phycisphaerae bacterium</name>
    <dbReference type="NCBI Taxonomy" id="904963"/>
    <lineage>
        <taxon>Bacteria</taxon>
        <taxon>Pseudomonadati</taxon>
        <taxon>Planctomycetota</taxon>
        <taxon>Phycisphaerae</taxon>
        <taxon>environmental samples</taxon>
    </lineage>
</organism>
<dbReference type="EMBL" id="CADCUQ010000469">
    <property type="protein sequence ID" value="CAA9407456.1"/>
    <property type="molecule type" value="Genomic_DNA"/>
</dbReference>